<dbReference type="Gene3D" id="3.90.226.10">
    <property type="entry name" value="2-enoyl-CoA Hydratase, Chain A, domain 1"/>
    <property type="match status" value="1"/>
</dbReference>
<comment type="caution">
    <text evidence="4">Lacks conserved residue(s) required for the propagation of feature annotation.</text>
</comment>
<feature type="binding site" evidence="4">
    <location>
        <position position="241"/>
    </location>
    <ligand>
        <name>substrate</name>
        <note>ligand shared between two neighboring subunits</note>
    </ligand>
</feature>
<proteinExistence type="inferred from homology"/>
<dbReference type="NCBIfam" id="TIGR01929">
    <property type="entry name" value="menB"/>
    <property type="match status" value="1"/>
</dbReference>
<dbReference type="RefSeq" id="WP_109305371.1">
    <property type="nucleotide sequence ID" value="NZ_BJUF01000051.1"/>
</dbReference>
<feature type="binding site" description="in other chain" evidence="4">
    <location>
        <position position="138"/>
    </location>
    <ligand>
        <name>substrate</name>
        <note>ligand shared between two neighboring subunits</note>
    </ligand>
</feature>
<dbReference type="InterPro" id="IPR001753">
    <property type="entry name" value="Enoyl-CoA_hydra/iso"/>
</dbReference>
<feature type="site" description="Important for catalysis" evidence="4">
    <location>
        <position position="241"/>
    </location>
</feature>
<dbReference type="InterPro" id="IPR018376">
    <property type="entry name" value="Enoyl-CoA_hyd/isom_CS"/>
</dbReference>
<comment type="pathway">
    <text evidence="4">Quinol/quinone metabolism; 1,4-dihydroxy-2-naphthoate biosynthesis; 1,4-dihydroxy-2-naphthoate from chorismate: step 6/7.</text>
</comment>
<feature type="binding site" description="in other chain" evidence="4">
    <location>
        <position position="144"/>
    </location>
    <ligand>
        <name>substrate</name>
        <note>ligand shared between two neighboring subunits</note>
    </ligand>
</feature>
<dbReference type="AlphaFoldDB" id="A0A2U3AN26"/>
<dbReference type="HAMAP" id="MF_01934">
    <property type="entry name" value="MenB"/>
    <property type="match status" value="1"/>
</dbReference>
<evidence type="ECO:0000313" key="7">
    <source>
        <dbReference type="Proteomes" id="UP000245938"/>
    </source>
</evidence>
<evidence type="ECO:0000313" key="6">
    <source>
        <dbReference type="EMBL" id="PWI25950.1"/>
    </source>
</evidence>
<reference evidence="6 7" key="1">
    <citation type="submission" date="2018-05" db="EMBL/GenBank/DDBJ databases">
        <title>Kurthia sibirica genome sequence.</title>
        <authorList>
            <person name="Maclea K.S."/>
            <person name="Goen A.E."/>
        </authorList>
    </citation>
    <scope>NUCLEOTIDE SEQUENCE [LARGE SCALE GENOMIC DNA]</scope>
    <source>
        <strain evidence="6 7">ATCC 49154</strain>
    </source>
</reference>
<dbReference type="PROSITE" id="PS00166">
    <property type="entry name" value="ENOYL_COA_HYDRATASE"/>
    <property type="match status" value="1"/>
</dbReference>
<organism evidence="6 7">
    <name type="scientific">Kurthia sibirica</name>
    <dbReference type="NCBI Taxonomy" id="202750"/>
    <lineage>
        <taxon>Bacteria</taxon>
        <taxon>Bacillati</taxon>
        <taxon>Bacillota</taxon>
        <taxon>Bacilli</taxon>
        <taxon>Bacillales</taxon>
        <taxon>Caryophanaceae</taxon>
        <taxon>Kurthia</taxon>
    </lineage>
</organism>
<dbReference type="UniPathway" id="UPA00079"/>
<keyword evidence="2 4" id="KW-0474">Menaquinone biosynthesis</keyword>
<dbReference type="GO" id="GO:0008935">
    <property type="term" value="F:1,4-dihydroxy-2-naphthoyl-CoA synthase activity"/>
    <property type="evidence" value="ECO:0007669"/>
    <property type="project" value="UniProtKB-UniRule"/>
</dbReference>
<sequence>MQLTDILYDKHHGIATITINRPDVMNAFRGATIQQLIYAFRDAWDDVKIGAVILTGAGQRAFCTGGDQKTKVDVGGYDFNGGLGGGIGLEIEQLHLVIRNIPKPVIAAVNGYAIGGGHVLHVICDLTIAAEHAKFGQTGPTVGSFDGGFGSSYLARIVGDKKAREIWYLCEQYSAAECQEMGLVNKVVAGELLMDEALNWAQKICAKSPTALKILKYSFNADTANIQGISQLSMASLALFYKTDESNEGREAFIEKRAVNFAKFRK</sequence>
<dbReference type="OrthoDB" id="9775794at2"/>
<evidence type="ECO:0000256" key="3">
    <source>
        <dbReference type="ARBA" id="ARBA00023239"/>
    </source>
</evidence>
<dbReference type="UniPathway" id="UPA01057">
    <property type="reaction ID" value="UER00167"/>
</dbReference>
<feature type="site" description="Important for catalysis" evidence="4">
    <location>
        <position position="77"/>
    </location>
</feature>
<dbReference type="EMBL" id="QFVR01000005">
    <property type="protein sequence ID" value="PWI25950.1"/>
    <property type="molecule type" value="Genomic_DNA"/>
</dbReference>
<evidence type="ECO:0000256" key="5">
    <source>
        <dbReference type="NCBIfam" id="TIGR01929"/>
    </source>
</evidence>
<dbReference type="InterPro" id="IPR029045">
    <property type="entry name" value="ClpP/crotonase-like_dom_sf"/>
</dbReference>
<dbReference type="Proteomes" id="UP000245938">
    <property type="component" value="Unassembled WGS sequence"/>
</dbReference>
<evidence type="ECO:0000256" key="1">
    <source>
        <dbReference type="ARBA" id="ARBA00000177"/>
    </source>
</evidence>
<accession>A0A2U3AN26</accession>
<evidence type="ECO:0000256" key="2">
    <source>
        <dbReference type="ARBA" id="ARBA00022428"/>
    </source>
</evidence>
<gene>
    <name evidence="4 6" type="primary">menB</name>
    <name evidence="6" type="ORF">DEX24_05300</name>
</gene>
<feature type="binding site" evidence="4">
    <location>
        <position position="256"/>
    </location>
    <ligand>
        <name>substrate</name>
        <note>ligand shared between two neighboring subunits</note>
    </ligand>
</feature>
<dbReference type="InterPro" id="IPR010198">
    <property type="entry name" value="DHNA-CoA_synthase_MenB"/>
</dbReference>
<feature type="binding site" description="in other chain" evidence="4">
    <location>
        <position position="77"/>
    </location>
    <ligand>
        <name>substrate</name>
        <note>ligand shared between two neighboring subunits</note>
    </ligand>
</feature>
<comment type="similarity">
    <text evidence="4">Belongs to the enoyl-CoA hydratase/isomerase family. MenB subfamily.</text>
</comment>
<dbReference type="InterPro" id="IPR014748">
    <property type="entry name" value="Enoyl-CoA_hydra_C"/>
</dbReference>
<dbReference type="GO" id="GO:0009234">
    <property type="term" value="P:menaquinone biosynthetic process"/>
    <property type="evidence" value="ECO:0007669"/>
    <property type="project" value="UniProtKB-UniRule"/>
</dbReference>
<keyword evidence="7" id="KW-1185">Reference proteome</keyword>
<comment type="function">
    <text evidence="4">Converts o-succinylbenzoyl-CoA (OSB-CoA) to 1,4-dihydroxy-2-naphthoyl-CoA (DHNA-CoA).</text>
</comment>
<protein>
    <recommendedName>
        <fullName evidence="4 5">1,4-dihydroxy-2-naphthoyl-CoA synthase</fullName>
        <shortName evidence="4">DHNA-CoA synthase</shortName>
        <ecNumber evidence="4 5">4.1.3.36</ecNumber>
    </recommendedName>
</protein>
<dbReference type="Gene3D" id="1.10.12.10">
    <property type="entry name" value="Lyase 2-enoyl-coa Hydratase, Chain A, domain 2"/>
    <property type="match status" value="1"/>
</dbReference>
<dbReference type="EC" id="4.1.3.36" evidence="4 5"/>
<dbReference type="SUPFAM" id="SSF52096">
    <property type="entry name" value="ClpP/crotonase"/>
    <property type="match status" value="1"/>
</dbReference>
<comment type="caution">
    <text evidence="6">The sequence shown here is derived from an EMBL/GenBank/DDBJ whole genome shotgun (WGS) entry which is preliminary data.</text>
</comment>
<dbReference type="Pfam" id="PF00378">
    <property type="entry name" value="ECH_1"/>
    <property type="match status" value="1"/>
</dbReference>
<comment type="cofactor">
    <cofactor evidence="4">
        <name>hydrogencarbonate</name>
        <dbReference type="ChEBI" id="CHEBI:17544"/>
    </cofactor>
</comment>
<name>A0A2U3AN26_9BACL</name>
<dbReference type="GO" id="GO:0005829">
    <property type="term" value="C:cytosol"/>
    <property type="evidence" value="ECO:0007669"/>
    <property type="project" value="TreeGrafter"/>
</dbReference>
<dbReference type="CDD" id="cd06558">
    <property type="entry name" value="crotonase-like"/>
    <property type="match status" value="1"/>
</dbReference>
<dbReference type="PANTHER" id="PTHR43113:SF1">
    <property type="entry name" value="1,4-DIHYDROXY-2-NAPHTHOYL-COA SYNTHASE, PEROXISOMAL"/>
    <property type="match status" value="1"/>
</dbReference>
<feature type="binding site" description="in other chain" evidence="4">
    <location>
        <begin position="64"/>
        <end position="68"/>
    </location>
    <ligand>
        <name>substrate</name>
        <note>ligand shared between two neighboring subunits</note>
    </ligand>
</feature>
<dbReference type="PANTHER" id="PTHR43113">
    <property type="entry name" value="NUCLEOSIDE-DIPHOSPHATE-SUGAR EPIMERASE"/>
    <property type="match status" value="1"/>
</dbReference>
<comment type="pathway">
    <text evidence="4">Quinol/quinone metabolism; menaquinone biosynthesis.</text>
</comment>
<comment type="catalytic activity">
    <reaction evidence="1 4">
        <text>2-succinylbenzoyl-CoA + H(+) = 1,4-dihydroxy-2-naphthoyl-CoA + H2O</text>
        <dbReference type="Rhea" id="RHEA:26562"/>
        <dbReference type="ChEBI" id="CHEBI:15377"/>
        <dbReference type="ChEBI" id="CHEBI:15378"/>
        <dbReference type="ChEBI" id="CHEBI:57364"/>
        <dbReference type="ChEBI" id="CHEBI:58897"/>
        <dbReference type="EC" id="4.1.3.36"/>
    </reaction>
</comment>
<evidence type="ECO:0000256" key="4">
    <source>
        <dbReference type="HAMAP-Rule" id="MF_01934"/>
    </source>
</evidence>
<keyword evidence="3 4" id="KW-0456">Lyase</keyword>
<feature type="binding site" description="in other chain" evidence="4">
    <location>
        <begin position="112"/>
        <end position="116"/>
    </location>
    <ligand>
        <name>substrate</name>
        <note>ligand shared between two neighboring subunits</note>
    </ligand>
</feature>
<feature type="binding site" evidence="4">
    <location>
        <begin position="137"/>
        <end position="139"/>
    </location>
    <ligand>
        <name>hydrogencarbonate</name>
        <dbReference type="ChEBI" id="CHEBI:17544"/>
    </ligand>
</feature>